<reference evidence="1 2" key="1">
    <citation type="journal article" date="2013" name="Genome Announc.">
        <title>Genome Sequence of the Obligate Gammaproteobacterial Methanotroph Methylomicrobium album Strain BG8.</title>
        <authorList>
            <person name="Kits K.D."/>
            <person name="Kalyuzhnaya M.G."/>
            <person name="Klotz M.G."/>
            <person name="Jetten M.S."/>
            <person name="Op den Camp H.J."/>
            <person name="Vuilleumier S."/>
            <person name="Bringel F."/>
            <person name="Dispirito A.A."/>
            <person name="Murrell J.C."/>
            <person name="Bruce D."/>
            <person name="Cheng J.F."/>
            <person name="Copeland A."/>
            <person name="Goodwin L."/>
            <person name="Hauser L."/>
            <person name="Lajus A."/>
            <person name="Land M.L."/>
            <person name="Lapidus A."/>
            <person name="Lucas S."/>
            <person name="Medigue C."/>
            <person name="Pitluck S."/>
            <person name="Woyke T."/>
            <person name="Zeytun A."/>
            <person name="Stein L.Y."/>
        </authorList>
    </citation>
    <scope>NUCLEOTIDE SEQUENCE [LARGE SCALE GENOMIC DNA]</scope>
    <source>
        <strain evidence="1 2">BG8</strain>
    </source>
</reference>
<proteinExistence type="predicted"/>
<dbReference type="HOGENOM" id="CLU_1085053_0_0_6"/>
<keyword evidence="2" id="KW-1185">Reference proteome</keyword>
<organism evidence="1 2">
    <name type="scientific">Methylomicrobium album BG8</name>
    <dbReference type="NCBI Taxonomy" id="686340"/>
    <lineage>
        <taxon>Bacteria</taxon>
        <taxon>Pseudomonadati</taxon>
        <taxon>Pseudomonadota</taxon>
        <taxon>Gammaproteobacteria</taxon>
        <taxon>Methylococcales</taxon>
        <taxon>Methylococcaceae</taxon>
        <taxon>Methylomicrobium</taxon>
    </lineage>
</organism>
<gene>
    <name evidence="1" type="ORF">Metal_1295</name>
</gene>
<dbReference type="AlphaFoldDB" id="H8GJA5"/>
<name>H8GJA5_METAL</name>
<evidence type="ECO:0000313" key="2">
    <source>
        <dbReference type="Proteomes" id="UP000005090"/>
    </source>
</evidence>
<evidence type="ECO:0000313" key="1">
    <source>
        <dbReference type="EMBL" id="EIC29095.1"/>
    </source>
</evidence>
<dbReference type="STRING" id="686340.Metal_1295"/>
<dbReference type="EMBL" id="CM001475">
    <property type="protein sequence ID" value="EIC29095.1"/>
    <property type="molecule type" value="Genomic_DNA"/>
</dbReference>
<protein>
    <submittedName>
        <fullName evidence="1">Uncharacterized protein</fullName>
    </submittedName>
</protein>
<dbReference type="Proteomes" id="UP000005090">
    <property type="component" value="Chromosome"/>
</dbReference>
<accession>H8GJA5</accession>
<sequence>MNSLMILVGPDADADPYLMDLASVAAGLAVESKRRILFVGTSQTVLAVGTAIVGYQQERTVEGGERFPSPIVLAGLVRNVFDTPDPLYRDPEFSKETRYDEGGLLSELVDLGIMDLDSGMEKRIIPKSLEALDDQLDDFLKREKPSQILAIGKISRKILERLSHNAMESNMRLGVIGVVGQAPKGAEVLFSEIAESKLDGVPIRGVEQSEERNQGETASEPLIEAAKNAVREAGLSYAVTEWVLGTRQSDEEASDY</sequence>